<dbReference type="Gene3D" id="3.30.300.90">
    <property type="entry name" value="BolA-like"/>
    <property type="match status" value="1"/>
</dbReference>
<dbReference type="AlphaFoldDB" id="A0A411HIH4"/>
<dbReference type="InterPro" id="IPR002634">
    <property type="entry name" value="BolA"/>
</dbReference>
<reference evidence="2 3" key="1">
    <citation type="submission" date="2019-01" db="EMBL/GenBank/DDBJ databases">
        <title>Pseudolysobacter antarctica gen. nov., sp. nov., isolated from Fildes Peninsula, Antarctica.</title>
        <authorList>
            <person name="Wei Z."/>
            <person name="Peng F."/>
        </authorList>
    </citation>
    <scope>NUCLEOTIDE SEQUENCE [LARGE SCALE GENOMIC DNA]</scope>
    <source>
        <strain evidence="2 3">AQ6-296</strain>
    </source>
</reference>
<evidence type="ECO:0000313" key="3">
    <source>
        <dbReference type="Proteomes" id="UP000291562"/>
    </source>
</evidence>
<dbReference type="InterPro" id="IPR036065">
    <property type="entry name" value="BolA-like_sf"/>
</dbReference>
<dbReference type="OrthoDB" id="9801469at2"/>
<organism evidence="2 3">
    <name type="scientific">Pseudolysobacter antarcticus</name>
    <dbReference type="NCBI Taxonomy" id="2511995"/>
    <lineage>
        <taxon>Bacteria</taxon>
        <taxon>Pseudomonadati</taxon>
        <taxon>Pseudomonadota</taxon>
        <taxon>Gammaproteobacteria</taxon>
        <taxon>Lysobacterales</taxon>
        <taxon>Rhodanobacteraceae</taxon>
        <taxon>Pseudolysobacter</taxon>
    </lineage>
</organism>
<dbReference type="GO" id="GO:0016226">
    <property type="term" value="P:iron-sulfur cluster assembly"/>
    <property type="evidence" value="ECO:0007669"/>
    <property type="project" value="TreeGrafter"/>
</dbReference>
<dbReference type="SUPFAM" id="SSF82657">
    <property type="entry name" value="BolA-like"/>
    <property type="match status" value="1"/>
</dbReference>
<dbReference type="Proteomes" id="UP000291562">
    <property type="component" value="Chromosome"/>
</dbReference>
<evidence type="ECO:0000256" key="1">
    <source>
        <dbReference type="RuleBase" id="RU003860"/>
    </source>
</evidence>
<proteinExistence type="inferred from homology"/>
<evidence type="ECO:0000313" key="2">
    <source>
        <dbReference type="EMBL" id="QBB70329.1"/>
    </source>
</evidence>
<dbReference type="Pfam" id="PF01722">
    <property type="entry name" value="BolA"/>
    <property type="match status" value="1"/>
</dbReference>
<protein>
    <submittedName>
        <fullName evidence="2">BolA family transcriptional regulator</fullName>
    </submittedName>
</protein>
<dbReference type="PANTHER" id="PTHR46230">
    <property type="match status" value="1"/>
</dbReference>
<comment type="similarity">
    <text evidence="1">Belongs to the BolA/IbaG family.</text>
</comment>
<sequence>MGRAGSVYRRWCLSLRQRAPVQARVAVSANVSPQDIAKDRLASIRSRLETVLMPQQLEVLDESHKHVGHAGARDGRGHFRVRIISDAFRGHALLARHRLIYAALGSMMQTDIHALAIEARAPEEVD</sequence>
<dbReference type="PANTHER" id="PTHR46230:SF7">
    <property type="entry name" value="BOLA-LIKE PROTEIN 1"/>
    <property type="match status" value="1"/>
</dbReference>
<accession>A0A411HIH4</accession>
<dbReference type="KEGG" id="xbc:ELE36_08110"/>
<keyword evidence="3" id="KW-1185">Reference proteome</keyword>
<gene>
    <name evidence="2" type="ORF">ELE36_08110</name>
</gene>
<dbReference type="EMBL" id="CP035704">
    <property type="protein sequence ID" value="QBB70329.1"/>
    <property type="molecule type" value="Genomic_DNA"/>
</dbReference>
<name>A0A411HIH4_9GAMM</name>